<organism evidence="2 3">
    <name type="scientific">Coregonus suidteri</name>
    <dbReference type="NCBI Taxonomy" id="861788"/>
    <lineage>
        <taxon>Eukaryota</taxon>
        <taxon>Metazoa</taxon>
        <taxon>Chordata</taxon>
        <taxon>Craniata</taxon>
        <taxon>Vertebrata</taxon>
        <taxon>Euteleostomi</taxon>
        <taxon>Actinopterygii</taxon>
        <taxon>Neopterygii</taxon>
        <taxon>Teleostei</taxon>
        <taxon>Protacanthopterygii</taxon>
        <taxon>Salmoniformes</taxon>
        <taxon>Salmonidae</taxon>
        <taxon>Coregoninae</taxon>
        <taxon>Coregonus</taxon>
    </lineage>
</organism>
<comment type="caution">
    <text evidence="2">The sequence shown here is derived from an EMBL/GenBank/DDBJ whole genome shotgun (WGS) entry which is preliminary data.</text>
</comment>
<name>A0AAN8R4Q7_9TELE</name>
<feature type="compositionally biased region" description="Basic and acidic residues" evidence="1">
    <location>
        <begin position="1"/>
        <end position="17"/>
    </location>
</feature>
<reference evidence="2 3" key="1">
    <citation type="submission" date="2021-04" db="EMBL/GenBank/DDBJ databases">
        <authorList>
            <person name="De Guttry C."/>
            <person name="Zahm M."/>
            <person name="Klopp C."/>
            <person name="Cabau C."/>
            <person name="Louis A."/>
            <person name="Berthelot C."/>
            <person name="Parey E."/>
            <person name="Roest Crollius H."/>
            <person name="Montfort J."/>
            <person name="Robinson-Rechavi M."/>
            <person name="Bucao C."/>
            <person name="Bouchez O."/>
            <person name="Gislard M."/>
            <person name="Lluch J."/>
            <person name="Milhes M."/>
            <person name="Lampietro C."/>
            <person name="Lopez Roques C."/>
            <person name="Donnadieu C."/>
            <person name="Braasch I."/>
            <person name="Desvignes T."/>
            <person name="Postlethwait J."/>
            <person name="Bobe J."/>
            <person name="Wedekind C."/>
            <person name="Guiguen Y."/>
        </authorList>
    </citation>
    <scope>NUCLEOTIDE SEQUENCE [LARGE SCALE GENOMIC DNA]</scope>
    <source>
        <strain evidence="2">Cs_M1</strain>
        <tissue evidence="2">Blood</tissue>
    </source>
</reference>
<feature type="region of interest" description="Disordered" evidence="1">
    <location>
        <begin position="1"/>
        <end position="26"/>
    </location>
</feature>
<keyword evidence="3" id="KW-1185">Reference proteome</keyword>
<gene>
    <name evidence="2" type="ORF">J4Q44_G00026350</name>
</gene>
<evidence type="ECO:0000256" key="1">
    <source>
        <dbReference type="SAM" id="MobiDB-lite"/>
    </source>
</evidence>
<dbReference type="AlphaFoldDB" id="A0AAN8R4Q7"/>
<protein>
    <submittedName>
        <fullName evidence="2">Uncharacterized protein</fullName>
    </submittedName>
</protein>
<evidence type="ECO:0000313" key="2">
    <source>
        <dbReference type="EMBL" id="KAK6326990.1"/>
    </source>
</evidence>
<dbReference type="EMBL" id="JAGTTL010000002">
    <property type="protein sequence ID" value="KAK6326990.1"/>
    <property type="molecule type" value="Genomic_DNA"/>
</dbReference>
<sequence length="70" mass="7636">MREERTKDVASKGEGKMQKGLSVSDSDGSKFAPLVVIELASETKEEAIAWLLDRIRDKQQDGGAELLVSS</sequence>
<dbReference type="Proteomes" id="UP001356427">
    <property type="component" value="Unassembled WGS sequence"/>
</dbReference>
<proteinExistence type="predicted"/>
<accession>A0AAN8R4Q7</accession>
<evidence type="ECO:0000313" key="3">
    <source>
        <dbReference type="Proteomes" id="UP001356427"/>
    </source>
</evidence>